<dbReference type="EMBL" id="JAAALK010000287">
    <property type="protein sequence ID" value="KAG8056678.1"/>
    <property type="molecule type" value="Genomic_DNA"/>
</dbReference>
<proteinExistence type="predicted"/>
<gene>
    <name evidence="2" type="ORF">GUJ93_ZPchr0002g26544</name>
</gene>
<comment type="caution">
    <text evidence="2">The sequence shown here is derived from an EMBL/GenBank/DDBJ whole genome shotgun (WGS) entry which is preliminary data.</text>
</comment>
<dbReference type="AlphaFoldDB" id="A0A8J5S1L6"/>
<accession>A0A8J5S1L6</accession>
<reference evidence="2" key="1">
    <citation type="journal article" date="2021" name="bioRxiv">
        <title>Whole Genome Assembly and Annotation of Northern Wild Rice, Zizania palustris L., Supports a Whole Genome Duplication in the Zizania Genus.</title>
        <authorList>
            <person name="Haas M."/>
            <person name="Kono T."/>
            <person name="Macchietto M."/>
            <person name="Millas R."/>
            <person name="McGilp L."/>
            <person name="Shao M."/>
            <person name="Duquette J."/>
            <person name="Hirsch C.N."/>
            <person name="Kimball J."/>
        </authorList>
    </citation>
    <scope>NUCLEOTIDE SEQUENCE</scope>
    <source>
        <tissue evidence="2">Fresh leaf tissue</tissue>
    </source>
</reference>
<reference evidence="2" key="2">
    <citation type="submission" date="2021-02" db="EMBL/GenBank/DDBJ databases">
        <authorList>
            <person name="Kimball J.A."/>
            <person name="Haas M.W."/>
            <person name="Macchietto M."/>
            <person name="Kono T."/>
            <person name="Duquette J."/>
            <person name="Shao M."/>
        </authorList>
    </citation>
    <scope>NUCLEOTIDE SEQUENCE</scope>
    <source>
        <tissue evidence="2">Fresh leaf tissue</tissue>
    </source>
</reference>
<dbReference type="Proteomes" id="UP000729402">
    <property type="component" value="Unassembled WGS sequence"/>
</dbReference>
<sequence length="95" mass="10347">MDLFPPPAHAQPHQDLNVAPMGGNLDWEPWPDEQGCSRPMDKGKGVRLPSKLTLQDFVQATTADQVAGINDQAEALEGVLRITAREVQEDANATE</sequence>
<organism evidence="2 3">
    <name type="scientific">Zizania palustris</name>
    <name type="common">Northern wild rice</name>
    <dbReference type="NCBI Taxonomy" id="103762"/>
    <lineage>
        <taxon>Eukaryota</taxon>
        <taxon>Viridiplantae</taxon>
        <taxon>Streptophyta</taxon>
        <taxon>Embryophyta</taxon>
        <taxon>Tracheophyta</taxon>
        <taxon>Spermatophyta</taxon>
        <taxon>Magnoliopsida</taxon>
        <taxon>Liliopsida</taxon>
        <taxon>Poales</taxon>
        <taxon>Poaceae</taxon>
        <taxon>BOP clade</taxon>
        <taxon>Oryzoideae</taxon>
        <taxon>Oryzeae</taxon>
        <taxon>Zizaniinae</taxon>
        <taxon>Zizania</taxon>
    </lineage>
</organism>
<name>A0A8J5S1L6_ZIZPA</name>
<evidence type="ECO:0000313" key="3">
    <source>
        <dbReference type="Proteomes" id="UP000729402"/>
    </source>
</evidence>
<evidence type="ECO:0000313" key="2">
    <source>
        <dbReference type="EMBL" id="KAG8056678.1"/>
    </source>
</evidence>
<protein>
    <submittedName>
        <fullName evidence="2">Uncharacterized protein</fullName>
    </submittedName>
</protein>
<evidence type="ECO:0000256" key="1">
    <source>
        <dbReference type="SAM" id="MobiDB-lite"/>
    </source>
</evidence>
<keyword evidence="3" id="KW-1185">Reference proteome</keyword>
<feature type="region of interest" description="Disordered" evidence="1">
    <location>
        <begin position="1"/>
        <end position="44"/>
    </location>
</feature>